<dbReference type="Gene3D" id="3.30.420.10">
    <property type="entry name" value="Ribonuclease H-like superfamily/Ribonuclease H"/>
    <property type="match status" value="1"/>
</dbReference>
<dbReference type="RefSeq" id="XP_013411423.1">
    <property type="nucleotide sequence ID" value="XM_013555969.1"/>
</dbReference>
<evidence type="ECO:0000259" key="9">
    <source>
        <dbReference type="PROSITE" id="PS50821"/>
    </source>
</evidence>
<feature type="domain" description="Piwi" evidence="10">
    <location>
        <begin position="624"/>
        <end position="922"/>
    </location>
</feature>
<evidence type="ECO:0000313" key="12">
    <source>
        <dbReference type="RefSeq" id="XP_013411423.1"/>
    </source>
</evidence>
<keyword evidence="6" id="KW-0943">RNA-mediated gene silencing</keyword>
<feature type="domain" description="PAZ" evidence="9">
    <location>
        <begin position="349"/>
        <end position="460"/>
    </location>
</feature>
<sequence length="937" mass="105248">MSGYGRGGRGAALLEALSKPARKPGQPPSQPEQNVNGSGQNGHGLPTSHPVPMGRGAYLASLLQQQQMREQKTEPIAETSGPLGRGTIQTATQVSAGRGILLMQQQQLRQASQSSSPSPSGQPAGRGASIQSALAAQTAQMQSPHLPKHPSPTVPTQQGITQQMSMLEVADKPAVMKHGSSGQPISLSANHIAVSCNMEHVFQYAVSFRPDIDSKNMRFKMVNEHKDTIGSTKQFDGAILYLPKKLDQKETVLKSIRHTDGAEITITIKLVKIVRLQSMTTLFNVIFRRIMSILGMVQVSRHYYDPRHPAMVPQHKLEVWPGYITAIHEREGGLLLLADVSHRVLRTETVLDVMNTILHQKQNGFQDECTRQLVGCTVITRYNNKTYRIDDIAWEKNPEDKFSTSKGEDISFMNYYKSSYNITVADTKQPLLLSRPKKRDQRDGGSDIIALIPELCFMSGLTDEIRSDFRVMKDLAVHTRVSPEQRQLSMKKFINTVNSNADARNELEKWGLSLEPSTVPIQGRLLPEEDIYFRNSNHKAGREADWGRHISRENCILGVDLYNWMVLFTNRDKNRAMDFVRMVQKEGPNMGINIQNPTTLELRNDRTEAYLATIRSNLNPEVQLVVTIFPTSRDDRYNAVKKLCLVDAPVATQVINARTISDQRKLRSVCQKVILQMNAKLGGELWAVKIPVRNTMICGIDVYHEGKGGKAQSVGAFCASMNKDCTRWFSDVYKQTPGEELISGLKMSLSKAIIKYHELNHSLPDRIVIFRDGVGDGQLGMVADYEVSQLESCFSQFGETYQPRLAVIVVQKRINTRIYAKLQGAGRGCQYDNPPPGTVVDHTITRKEWYDFFLVSQHVRQGTVSPTHYIVVHDGSGLNPDQIQRMTYKMTHLYYNWPGTVRVPAPCQYAHKLAYLVGQNLRDKKPHDKLMDKLFFL</sequence>
<dbReference type="GO" id="GO:0003723">
    <property type="term" value="F:RNA binding"/>
    <property type="evidence" value="ECO:0007669"/>
    <property type="project" value="UniProtKB-KW"/>
</dbReference>
<dbReference type="CDD" id="cd02845">
    <property type="entry name" value="PAZ_piwi_like"/>
    <property type="match status" value="1"/>
</dbReference>
<evidence type="ECO:0000259" key="10">
    <source>
        <dbReference type="PROSITE" id="PS50822"/>
    </source>
</evidence>
<dbReference type="Proteomes" id="UP000085678">
    <property type="component" value="Unplaced"/>
</dbReference>
<dbReference type="Pfam" id="PF23278">
    <property type="entry name" value="Piwi_N"/>
    <property type="match status" value="1"/>
</dbReference>
<feature type="region of interest" description="Disordered" evidence="8">
    <location>
        <begin position="1"/>
        <end position="86"/>
    </location>
</feature>
<name>A0A1S3JM11_LINAN</name>
<feature type="region of interest" description="Disordered" evidence="8">
    <location>
        <begin position="105"/>
        <end position="159"/>
    </location>
</feature>
<dbReference type="InterPro" id="IPR036397">
    <property type="entry name" value="RNaseH_sf"/>
</dbReference>
<evidence type="ECO:0000256" key="8">
    <source>
        <dbReference type="SAM" id="MobiDB-lite"/>
    </source>
</evidence>
<dbReference type="InterPro" id="IPR003100">
    <property type="entry name" value="PAZ_dom"/>
</dbReference>
<feature type="compositionally biased region" description="Polar residues" evidence="8">
    <location>
        <begin position="130"/>
        <end position="143"/>
    </location>
</feature>
<dbReference type="FunFam" id="2.170.260.10:FF:000003">
    <property type="entry name" value="Piwi-like RNA-mediated gene silencing 2"/>
    <property type="match status" value="1"/>
</dbReference>
<keyword evidence="11" id="KW-1185">Reference proteome</keyword>
<dbReference type="PANTHER" id="PTHR22891">
    <property type="entry name" value="EUKARYOTIC TRANSLATION INITIATION FACTOR 2C"/>
    <property type="match status" value="1"/>
</dbReference>
<dbReference type="InterPro" id="IPR036085">
    <property type="entry name" value="PAZ_dom_sf"/>
</dbReference>
<keyword evidence="5" id="KW-0694">RNA-binding</keyword>
<organism evidence="11 12">
    <name type="scientific">Lingula anatina</name>
    <name type="common">Brachiopod</name>
    <name type="synonym">Lingula unguis</name>
    <dbReference type="NCBI Taxonomy" id="7574"/>
    <lineage>
        <taxon>Eukaryota</taxon>
        <taxon>Metazoa</taxon>
        <taxon>Spiralia</taxon>
        <taxon>Lophotrochozoa</taxon>
        <taxon>Brachiopoda</taxon>
        <taxon>Linguliformea</taxon>
        <taxon>Lingulata</taxon>
        <taxon>Lingulida</taxon>
        <taxon>Linguloidea</taxon>
        <taxon>Lingulidae</taxon>
        <taxon>Lingula</taxon>
    </lineage>
</organism>
<dbReference type="GO" id="GO:0030154">
    <property type="term" value="P:cell differentiation"/>
    <property type="evidence" value="ECO:0007669"/>
    <property type="project" value="UniProtKB-KW"/>
</dbReference>
<comment type="similarity">
    <text evidence="7">Belongs to the argonaute family. Piwi subfamily.</text>
</comment>
<dbReference type="GO" id="GO:0005737">
    <property type="term" value="C:cytoplasm"/>
    <property type="evidence" value="ECO:0007669"/>
    <property type="project" value="UniProtKB-SubCell"/>
</dbReference>
<dbReference type="Gene3D" id="3.40.50.2300">
    <property type="match status" value="1"/>
</dbReference>
<keyword evidence="2" id="KW-0217">Developmental protein</keyword>
<dbReference type="CDD" id="cd04658">
    <property type="entry name" value="Piwi_piwi-like_Euk"/>
    <property type="match status" value="1"/>
</dbReference>
<evidence type="ECO:0000256" key="7">
    <source>
        <dbReference type="ARBA" id="ARBA00038291"/>
    </source>
</evidence>
<dbReference type="Gene3D" id="2.170.260.10">
    <property type="entry name" value="paz domain"/>
    <property type="match status" value="1"/>
</dbReference>
<feature type="compositionally biased region" description="Gly residues" evidence="8">
    <location>
        <begin position="1"/>
        <end position="10"/>
    </location>
</feature>
<evidence type="ECO:0000256" key="4">
    <source>
        <dbReference type="ARBA" id="ARBA00022782"/>
    </source>
</evidence>
<dbReference type="SMART" id="SM00949">
    <property type="entry name" value="PAZ"/>
    <property type="match status" value="1"/>
</dbReference>
<keyword evidence="4" id="KW-0221">Differentiation</keyword>
<dbReference type="STRING" id="7574.A0A1S3JM11"/>
<dbReference type="AlphaFoldDB" id="A0A1S3JM11"/>
<evidence type="ECO:0000256" key="3">
    <source>
        <dbReference type="ARBA" id="ARBA00022490"/>
    </source>
</evidence>
<evidence type="ECO:0000256" key="1">
    <source>
        <dbReference type="ARBA" id="ARBA00004496"/>
    </source>
</evidence>
<keyword evidence="3" id="KW-0963">Cytoplasm</keyword>
<comment type="subcellular location">
    <subcellularLocation>
        <location evidence="1">Cytoplasm</location>
    </subcellularLocation>
</comment>
<evidence type="ECO:0000256" key="6">
    <source>
        <dbReference type="ARBA" id="ARBA00023158"/>
    </source>
</evidence>
<dbReference type="SUPFAM" id="SSF53098">
    <property type="entry name" value="Ribonuclease H-like"/>
    <property type="match status" value="1"/>
</dbReference>
<dbReference type="Pfam" id="PF02170">
    <property type="entry name" value="PAZ"/>
    <property type="match status" value="1"/>
</dbReference>
<dbReference type="GO" id="GO:0031047">
    <property type="term" value="P:regulatory ncRNA-mediated gene silencing"/>
    <property type="evidence" value="ECO:0007669"/>
    <property type="project" value="UniProtKB-KW"/>
</dbReference>
<dbReference type="FunCoup" id="A0A1S3JM11">
    <property type="interactions" value="72"/>
</dbReference>
<gene>
    <name evidence="12" type="primary">LOC106174416</name>
</gene>
<dbReference type="SUPFAM" id="SSF101690">
    <property type="entry name" value="PAZ domain"/>
    <property type="match status" value="1"/>
</dbReference>
<dbReference type="OrthoDB" id="10252740at2759"/>
<feature type="compositionally biased region" description="Low complexity" evidence="8">
    <location>
        <begin position="105"/>
        <end position="129"/>
    </location>
</feature>
<dbReference type="SMART" id="SM00950">
    <property type="entry name" value="Piwi"/>
    <property type="match status" value="1"/>
</dbReference>
<dbReference type="PROSITE" id="PS50821">
    <property type="entry name" value="PAZ"/>
    <property type="match status" value="1"/>
</dbReference>
<evidence type="ECO:0000256" key="2">
    <source>
        <dbReference type="ARBA" id="ARBA00022473"/>
    </source>
</evidence>
<evidence type="ECO:0000313" key="11">
    <source>
        <dbReference type="Proteomes" id="UP000085678"/>
    </source>
</evidence>
<dbReference type="InParanoid" id="A0A1S3JM11"/>
<accession>A0A1S3JM11</accession>
<dbReference type="Pfam" id="PF02171">
    <property type="entry name" value="Piwi"/>
    <property type="match status" value="1"/>
</dbReference>
<dbReference type="FunFam" id="3.30.420.10:FF:000014">
    <property type="entry name" value="Piwi-like RNA-mediated gene silencing 1"/>
    <property type="match status" value="1"/>
</dbReference>
<dbReference type="PROSITE" id="PS50822">
    <property type="entry name" value="PIWI"/>
    <property type="match status" value="1"/>
</dbReference>
<dbReference type="GeneID" id="106174416"/>
<evidence type="ECO:0000256" key="5">
    <source>
        <dbReference type="ARBA" id="ARBA00022884"/>
    </source>
</evidence>
<dbReference type="KEGG" id="lak:106174416"/>
<proteinExistence type="inferred from homology"/>
<protein>
    <submittedName>
        <fullName evidence="12">Piwi-like protein Ago3</fullName>
    </submittedName>
</protein>
<dbReference type="InterPro" id="IPR003165">
    <property type="entry name" value="Piwi"/>
</dbReference>
<reference evidence="12" key="1">
    <citation type="submission" date="2025-08" db="UniProtKB">
        <authorList>
            <consortium name="RefSeq"/>
        </authorList>
    </citation>
    <scope>IDENTIFICATION</scope>
    <source>
        <tissue evidence="12">Gonads</tissue>
    </source>
</reference>
<dbReference type="InterPro" id="IPR012337">
    <property type="entry name" value="RNaseH-like_sf"/>
</dbReference>